<dbReference type="HOGENOM" id="CLU_050230_0_0_1"/>
<protein>
    <recommendedName>
        <fullName evidence="9">Heme haloperoxidase family profile domain-containing protein</fullName>
    </recommendedName>
</protein>
<dbReference type="PANTHER" id="PTHR33577:SF7">
    <property type="entry name" value="HEME HALOPEROXIDASE FAMILY PROFILE DOMAIN-CONTAINING PROTEIN"/>
    <property type="match status" value="1"/>
</dbReference>
<keyword evidence="2" id="KW-0575">Peroxidase</keyword>
<dbReference type="GeneID" id="20706239"/>
<dbReference type="GO" id="GO:0046872">
    <property type="term" value="F:metal ion binding"/>
    <property type="evidence" value="ECO:0007669"/>
    <property type="project" value="UniProtKB-KW"/>
</dbReference>
<gene>
    <name evidence="10" type="ORF">VDAG_04776</name>
</gene>
<evidence type="ECO:0000256" key="7">
    <source>
        <dbReference type="ARBA" id="ARBA00025795"/>
    </source>
</evidence>
<dbReference type="EMBL" id="DS572702">
    <property type="protein sequence ID" value="EGY23338.1"/>
    <property type="molecule type" value="Genomic_DNA"/>
</dbReference>
<dbReference type="InterPro" id="IPR036851">
    <property type="entry name" value="Chloroperoxidase-like_sf"/>
</dbReference>
<dbReference type="RefSeq" id="XP_009652675.1">
    <property type="nucleotide sequence ID" value="XM_009654380.1"/>
</dbReference>
<dbReference type="Pfam" id="PF01328">
    <property type="entry name" value="Peroxidase_2"/>
    <property type="match status" value="1"/>
</dbReference>
<evidence type="ECO:0000313" key="11">
    <source>
        <dbReference type="Proteomes" id="UP000001611"/>
    </source>
</evidence>
<keyword evidence="6" id="KW-0408">Iron</keyword>
<feature type="domain" description="Heme haloperoxidase family profile" evidence="9">
    <location>
        <begin position="97"/>
        <end position="304"/>
    </location>
</feature>
<evidence type="ECO:0000256" key="4">
    <source>
        <dbReference type="ARBA" id="ARBA00022723"/>
    </source>
</evidence>
<dbReference type="AlphaFoldDB" id="G2X439"/>
<evidence type="ECO:0000256" key="1">
    <source>
        <dbReference type="ARBA" id="ARBA00001970"/>
    </source>
</evidence>
<dbReference type="OMA" id="YFFQNER"/>
<dbReference type="PANTHER" id="PTHR33577">
    <property type="entry name" value="STERIGMATOCYSTIN BIOSYNTHESIS PEROXIDASE STCC-RELATED"/>
    <property type="match status" value="1"/>
</dbReference>
<dbReference type="InterPro" id="IPR000028">
    <property type="entry name" value="Chloroperoxidase"/>
</dbReference>
<comment type="similarity">
    <text evidence="7">Belongs to the chloroperoxidase family.</text>
</comment>
<organism evidence="10 11">
    <name type="scientific">Verticillium dahliae (strain VdLs.17 / ATCC MYA-4575 / FGSC 10137)</name>
    <name type="common">Verticillium wilt</name>
    <dbReference type="NCBI Taxonomy" id="498257"/>
    <lineage>
        <taxon>Eukaryota</taxon>
        <taxon>Fungi</taxon>
        <taxon>Dikarya</taxon>
        <taxon>Ascomycota</taxon>
        <taxon>Pezizomycotina</taxon>
        <taxon>Sordariomycetes</taxon>
        <taxon>Hypocreomycetidae</taxon>
        <taxon>Glomerellales</taxon>
        <taxon>Plectosphaerellaceae</taxon>
        <taxon>Verticillium</taxon>
    </lineage>
</organism>
<evidence type="ECO:0000259" key="9">
    <source>
        <dbReference type="PROSITE" id="PS51405"/>
    </source>
</evidence>
<dbReference type="SUPFAM" id="SSF47571">
    <property type="entry name" value="Cloroperoxidase"/>
    <property type="match status" value="1"/>
</dbReference>
<evidence type="ECO:0000256" key="5">
    <source>
        <dbReference type="ARBA" id="ARBA00023002"/>
    </source>
</evidence>
<dbReference type="Proteomes" id="UP000001611">
    <property type="component" value="Chromosome 3"/>
</dbReference>
<accession>G2X439</accession>
<keyword evidence="3" id="KW-0349">Heme</keyword>
<evidence type="ECO:0000256" key="3">
    <source>
        <dbReference type="ARBA" id="ARBA00022617"/>
    </source>
</evidence>
<dbReference type="PROSITE" id="PS51405">
    <property type="entry name" value="HEME_HALOPEROXIDASE"/>
    <property type="match status" value="1"/>
</dbReference>
<keyword evidence="4" id="KW-0479">Metal-binding</keyword>
<evidence type="ECO:0000256" key="2">
    <source>
        <dbReference type="ARBA" id="ARBA00022559"/>
    </source>
</evidence>
<proteinExistence type="inferred from homology"/>
<dbReference type="InParanoid" id="G2X439"/>
<keyword evidence="5" id="KW-0560">Oxidoreductase</keyword>
<comment type="cofactor">
    <cofactor evidence="1">
        <name>heme b</name>
        <dbReference type="ChEBI" id="CHEBI:60344"/>
    </cofactor>
</comment>
<name>G2X439_VERDV</name>
<reference evidence="10 11" key="1">
    <citation type="submission" date="2008-03" db="EMBL/GenBank/DDBJ databases">
        <title>The Genome Sequence of Verticillium dahliae VdLs.17.</title>
        <authorList>
            <consortium name="The Broad Institute Genome Sequencing Platform"/>
            <person name="Ma L.-J.J."/>
            <person name="Klosterman S.J."/>
            <person name="Subbarao K."/>
            <person name="Dobinson K."/>
            <person name="Veronese P."/>
            <person name="Kang S."/>
            <person name="Gold S.E."/>
            <person name="Young S."/>
            <person name="Jaffe D."/>
            <person name="Gnerre S."/>
            <person name="Berlin A."/>
            <person name="Heiman D."/>
            <person name="Hepburn T."/>
            <person name="Sykes S."/>
            <person name="Alvarado L."/>
            <person name="Kodira C.D."/>
            <person name="Lander E."/>
            <person name="Galagan J."/>
            <person name="Nusbaum C."/>
            <person name="Birren B."/>
        </authorList>
    </citation>
    <scope>NUCLEOTIDE SEQUENCE [LARGE SCALE GENOMIC DNA]</scope>
    <source>
        <strain evidence="11">VdLs.17 / ATCC MYA-4575 / FGSC 10137</strain>
    </source>
</reference>
<evidence type="ECO:0000256" key="8">
    <source>
        <dbReference type="SAM" id="MobiDB-lite"/>
    </source>
</evidence>
<sequence length="341" mass="37669">MAEYTENTVRMLLVSVIDYLERHTTMHAPESHLNEKPEKARTECCTANRWTTPRTIASALGFFPTKSRFTILSSSLAVAMVHAYPPSYMASLSKGAEPGVWEPAGPGDFRGPCPMMNTLANHNFLPHDGRNITKENAIFALGEGIGFDRGLAALMWEQAIHINPTPNATFFTLDQLNVHNILEHDGSLTRTDDFLGSNHIFNQTVFDETRSYWTGDVINATMLANSKMARQVTSRATNPTYTFTATMEQFSIGEVAAPIIGLGDMEAATVSRAFVEYWIQNERLPSELGWVKKKVPVTLQNILAVNEIITNATSLITTGEPVPGPPRPVDAYRPNLHAGTF</sequence>
<dbReference type="GO" id="GO:0004601">
    <property type="term" value="F:peroxidase activity"/>
    <property type="evidence" value="ECO:0007669"/>
    <property type="project" value="UniProtKB-KW"/>
</dbReference>
<dbReference type="OrthoDB" id="407298at2759"/>
<evidence type="ECO:0000313" key="10">
    <source>
        <dbReference type="EMBL" id="EGY23338.1"/>
    </source>
</evidence>
<dbReference type="KEGG" id="vda:VDAG_04776"/>
<feature type="region of interest" description="Disordered" evidence="8">
    <location>
        <begin position="319"/>
        <end position="341"/>
    </location>
</feature>
<dbReference type="Gene3D" id="1.10.489.10">
    <property type="entry name" value="Chloroperoxidase-like"/>
    <property type="match status" value="1"/>
</dbReference>
<dbReference type="eggNOG" id="ENOG502QTVQ">
    <property type="taxonomic scope" value="Eukaryota"/>
</dbReference>
<keyword evidence="11" id="KW-1185">Reference proteome</keyword>
<evidence type="ECO:0000256" key="6">
    <source>
        <dbReference type="ARBA" id="ARBA00023004"/>
    </source>
</evidence>